<dbReference type="InterPro" id="IPR007213">
    <property type="entry name" value="Ppm1/Ppm2/Tcmp"/>
</dbReference>
<comment type="caution">
    <text evidence="3">The sequence shown here is derived from an EMBL/GenBank/DDBJ whole genome shotgun (WGS) entry which is preliminary data.</text>
</comment>
<dbReference type="GO" id="GO:0008168">
    <property type="term" value="F:methyltransferase activity"/>
    <property type="evidence" value="ECO:0007669"/>
    <property type="project" value="UniProtKB-KW"/>
</dbReference>
<dbReference type="Gene3D" id="3.40.50.150">
    <property type="entry name" value="Vaccinia Virus protein VP39"/>
    <property type="match status" value="1"/>
</dbReference>
<reference evidence="3 4" key="2">
    <citation type="submission" date="2021-08" db="EMBL/GenBank/DDBJ databases">
        <title>Rheinheimera aquimaris sp. nov., isolated from seawater of the East Sea in Korea.</title>
        <authorList>
            <person name="Kim K.H."/>
            <person name="Wenting R."/>
            <person name="Kim K.R."/>
            <person name="Jeon C.O."/>
        </authorList>
    </citation>
    <scope>NUCLEOTIDE SEQUENCE [LARGE SCALE GENOMIC DNA]</scope>
    <source>
        <strain evidence="3 4">MA-13</strain>
    </source>
</reference>
<name>A0ABS7XBR7_9GAMM</name>
<evidence type="ECO:0000313" key="3">
    <source>
        <dbReference type="EMBL" id="MBZ9612998.1"/>
    </source>
</evidence>
<keyword evidence="4" id="KW-1185">Reference proteome</keyword>
<accession>A0ABS7XBR7</accession>
<gene>
    <name evidence="3" type="ORF">I4W93_015525</name>
</gene>
<dbReference type="RefSeq" id="WP_205311709.1">
    <property type="nucleotide sequence ID" value="NZ_JAERPS020000006.1"/>
</dbReference>
<proteinExistence type="predicted"/>
<dbReference type="PANTHER" id="PTHR43619:SF2">
    <property type="entry name" value="S-ADENOSYL-L-METHIONINE-DEPENDENT METHYLTRANSFERASES SUPERFAMILY PROTEIN"/>
    <property type="match status" value="1"/>
</dbReference>
<dbReference type="PANTHER" id="PTHR43619">
    <property type="entry name" value="S-ADENOSYL-L-METHIONINE-DEPENDENT METHYLTRANSFERASE YKTD-RELATED"/>
    <property type="match status" value="1"/>
</dbReference>
<dbReference type="Pfam" id="PF04072">
    <property type="entry name" value="LCM"/>
    <property type="match status" value="1"/>
</dbReference>
<keyword evidence="2" id="KW-0808">Transferase</keyword>
<evidence type="ECO:0000256" key="2">
    <source>
        <dbReference type="ARBA" id="ARBA00022679"/>
    </source>
</evidence>
<keyword evidence="1 3" id="KW-0489">Methyltransferase</keyword>
<protein>
    <submittedName>
        <fullName evidence="3">Class I SAM-dependent methyltransferase</fullName>
    </submittedName>
</protein>
<reference evidence="3 4" key="1">
    <citation type="submission" date="2020-12" db="EMBL/GenBank/DDBJ databases">
        <authorList>
            <person name="Ruan W."/>
            <person name="Khan S.A."/>
            <person name="Jeon C.O."/>
        </authorList>
    </citation>
    <scope>NUCLEOTIDE SEQUENCE [LARGE SCALE GENOMIC DNA]</scope>
    <source>
        <strain evidence="3 4">MA-13</strain>
    </source>
</reference>
<sequence>MSNTSLLICAGQCWPDAAAMEPASVSQQLAQQALLHSGWRGRLLLRLLGKQLGRVVLNKLLQYSLPGILAHYQWRKQYIAGWVQQAIEQEGIQQLLIIGAGYDGLGTQLSAQYSQLQVIEIDRPSTMALKQAVLQRLQAMPVNLTLLPADLSCCSLPQLLQQSGVFVPKRSTLVLAEGVLMYLPSAAIGQLLQQLRQCVTAPLQLIASQMQLDWQGKPRFSQQRWLADLALLLSAERFSSGVVPAALNDWLAGHGFSLQHLAQPQLHSNPDPCPGELLFRAAALPHCAA</sequence>
<dbReference type="InterPro" id="IPR029063">
    <property type="entry name" value="SAM-dependent_MTases_sf"/>
</dbReference>
<evidence type="ECO:0000313" key="4">
    <source>
        <dbReference type="Proteomes" id="UP000663814"/>
    </source>
</evidence>
<evidence type="ECO:0000256" key="1">
    <source>
        <dbReference type="ARBA" id="ARBA00022603"/>
    </source>
</evidence>
<organism evidence="3 4">
    <name type="scientific">Rheinheimera maricola</name>
    <dbReference type="NCBI Taxonomy" id="2793282"/>
    <lineage>
        <taxon>Bacteria</taxon>
        <taxon>Pseudomonadati</taxon>
        <taxon>Pseudomonadota</taxon>
        <taxon>Gammaproteobacteria</taxon>
        <taxon>Chromatiales</taxon>
        <taxon>Chromatiaceae</taxon>
        <taxon>Rheinheimera</taxon>
    </lineage>
</organism>
<dbReference type="EMBL" id="JAERPS020000006">
    <property type="protein sequence ID" value="MBZ9612998.1"/>
    <property type="molecule type" value="Genomic_DNA"/>
</dbReference>
<dbReference type="Proteomes" id="UP000663814">
    <property type="component" value="Unassembled WGS sequence"/>
</dbReference>
<dbReference type="GO" id="GO:0032259">
    <property type="term" value="P:methylation"/>
    <property type="evidence" value="ECO:0007669"/>
    <property type="project" value="UniProtKB-KW"/>
</dbReference>
<dbReference type="SUPFAM" id="SSF53335">
    <property type="entry name" value="S-adenosyl-L-methionine-dependent methyltransferases"/>
    <property type="match status" value="1"/>
</dbReference>